<proteinExistence type="predicted"/>
<organism evidence="2 3">
    <name type="scientific">Hibiscus sabdariffa</name>
    <name type="common">roselle</name>
    <dbReference type="NCBI Taxonomy" id="183260"/>
    <lineage>
        <taxon>Eukaryota</taxon>
        <taxon>Viridiplantae</taxon>
        <taxon>Streptophyta</taxon>
        <taxon>Embryophyta</taxon>
        <taxon>Tracheophyta</taxon>
        <taxon>Spermatophyta</taxon>
        <taxon>Magnoliopsida</taxon>
        <taxon>eudicotyledons</taxon>
        <taxon>Gunneridae</taxon>
        <taxon>Pentapetalae</taxon>
        <taxon>rosids</taxon>
        <taxon>malvids</taxon>
        <taxon>Malvales</taxon>
        <taxon>Malvaceae</taxon>
        <taxon>Malvoideae</taxon>
        <taxon>Hibiscus</taxon>
    </lineage>
</organism>
<protein>
    <submittedName>
        <fullName evidence="2">Uncharacterized protein</fullName>
    </submittedName>
</protein>
<evidence type="ECO:0000313" key="2">
    <source>
        <dbReference type="EMBL" id="KAK8482319.1"/>
    </source>
</evidence>
<accession>A0ABR1ZNQ2</accession>
<evidence type="ECO:0000313" key="3">
    <source>
        <dbReference type="Proteomes" id="UP001396334"/>
    </source>
</evidence>
<sequence>MQSQSSTNPQQGSVLSYVNFPTVEGSSLAPRTVITPPAAEGSSIAPHIVLTPTRSHDSLVVMHEGHDASHELGSTDTTHREGSLMESPPGIGSTFSPLKVGPSTCLYASFPTSSISLDCGNCGNEAPDVLDSAISGNAGVNSQCDMHVFIGNEQQSYSSIEISPNLMDDIFVLQNIKKGENERSQFFYLSITVPRGKKFEVW</sequence>
<gene>
    <name evidence="2" type="ORF">V6N11_047014</name>
</gene>
<feature type="region of interest" description="Disordered" evidence="1">
    <location>
        <begin position="69"/>
        <end position="92"/>
    </location>
</feature>
<dbReference type="Proteomes" id="UP001396334">
    <property type="component" value="Unassembled WGS sequence"/>
</dbReference>
<keyword evidence="3" id="KW-1185">Reference proteome</keyword>
<reference evidence="2 3" key="1">
    <citation type="journal article" date="2024" name="G3 (Bethesda)">
        <title>Genome assembly of Hibiscus sabdariffa L. provides insights into metabolisms of medicinal natural products.</title>
        <authorList>
            <person name="Kim T."/>
        </authorList>
    </citation>
    <scope>NUCLEOTIDE SEQUENCE [LARGE SCALE GENOMIC DNA]</scope>
    <source>
        <strain evidence="2">TK-2024</strain>
        <tissue evidence="2">Old leaves</tissue>
    </source>
</reference>
<dbReference type="EMBL" id="JBBPBN010000798">
    <property type="protein sequence ID" value="KAK8482319.1"/>
    <property type="molecule type" value="Genomic_DNA"/>
</dbReference>
<name>A0ABR1ZNQ2_9ROSI</name>
<comment type="caution">
    <text evidence="2">The sequence shown here is derived from an EMBL/GenBank/DDBJ whole genome shotgun (WGS) entry which is preliminary data.</text>
</comment>
<evidence type="ECO:0000256" key="1">
    <source>
        <dbReference type="SAM" id="MobiDB-lite"/>
    </source>
</evidence>